<dbReference type="InterPro" id="IPR019235">
    <property type="entry name" value="DUF2178_TM"/>
</dbReference>
<dbReference type="Proteomes" id="UP000033033">
    <property type="component" value="Chromosome"/>
</dbReference>
<gene>
    <name evidence="2" type="ORF">MSBRM_3264</name>
</gene>
<name>A0A0E3QZ65_METBA</name>
<reference evidence="2 3" key="1">
    <citation type="submission" date="2014-07" db="EMBL/GenBank/DDBJ databases">
        <title>Methanogenic archaea and the global carbon cycle.</title>
        <authorList>
            <person name="Henriksen J.R."/>
            <person name="Luke J."/>
            <person name="Reinhart S."/>
            <person name="Benedict M.N."/>
            <person name="Youngblut N.D."/>
            <person name="Metcalf M.E."/>
            <person name="Whitaker R.J."/>
            <person name="Metcalf W.W."/>
        </authorList>
    </citation>
    <scope>NUCLEOTIDE SEQUENCE [LARGE SCALE GENOMIC DNA]</scope>
    <source>
        <strain evidence="2 3">MS</strain>
    </source>
</reference>
<keyword evidence="3" id="KW-1185">Reference proteome</keyword>
<dbReference type="AlphaFoldDB" id="A0A0E3QZ65"/>
<proteinExistence type="predicted"/>
<sequence length="127" mass="14208">MKHKQFKIITFLTTMVMAAVISFSILIGNPALAVASFFGGIAVMYLSKRRLEDIVEDERIRQISQKASGITFQFIILSFAIGGAVLIAMKDTYPKYTDFGFFMSYAACTGLVLYSIFYMYFNMKSGG</sequence>
<keyword evidence="1" id="KW-0472">Membrane</keyword>
<dbReference type="KEGG" id="mby:MSBRM_3264"/>
<dbReference type="HOGENOM" id="CLU_161129_0_0_2"/>
<evidence type="ECO:0008006" key="4">
    <source>
        <dbReference type="Google" id="ProtNLM"/>
    </source>
</evidence>
<keyword evidence="1" id="KW-0812">Transmembrane</keyword>
<organism evidence="2 3">
    <name type="scientific">Methanosarcina barkeri MS</name>
    <dbReference type="NCBI Taxonomy" id="1434108"/>
    <lineage>
        <taxon>Archaea</taxon>
        <taxon>Methanobacteriati</taxon>
        <taxon>Methanobacteriota</taxon>
        <taxon>Stenosarchaea group</taxon>
        <taxon>Methanomicrobia</taxon>
        <taxon>Methanosarcinales</taxon>
        <taxon>Methanosarcinaceae</taxon>
        <taxon>Methanosarcina</taxon>
    </lineage>
</organism>
<keyword evidence="1" id="KW-1133">Transmembrane helix</keyword>
<protein>
    <recommendedName>
        <fullName evidence="4">DUF2178 domain-containing protein</fullName>
    </recommendedName>
</protein>
<dbReference type="PATRIC" id="fig|1434108.4.peg.4125"/>
<dbReference type="RefSeq" id="WP_048156483.1">
    <property type="nucleotide sequence ID" value="NZ_CP009528.1"/>
</dbReference>
<accession>A0A0E3QZ65</accession>
<dbReference type="GeneID" id="24846602"/>
<dbReference type="EMBL" id="CP009528">
    <property type="protein sequence ID" value="AKB56262.1"/>
    <property type="molecule type" value="Genomic_DNA"/>
</dbReference>
<evidence type="ECO:0000313" key="3">
    <source>
        <dbReference type="Proteomes" id="UP000033033"/>
    </source>
</evidence>
<evidence type="ECO:0000256" key="1">
    <source>
        <dbReference type="SAM" id="Phobius"/>
    </source>
</evidence>
<evidence type="ECO:0000313" key="2">
    <source>
        <dbReference type="EMBL" id="AKB56262.1"/>
    </source>
</evidence>
<dbReference type="Pfam" id="PF09946">
    <property type="entry name" value="DUF2178"/>
    <property type="match status" value="1"/>
</dbReference>
<feature type="transmembrane region" description="Helical" evidence="1">
    <location>
        <begin position="67"/>
        <end position="89"/>
    </location>
</feature>
<feature type="transmembrane region" description="Helical" evidence="1">
    <location>
        <begin position="31"/>
        <end position="47"/>
    </location>
</feature>
<feature type="transmembrane region" description="Helical" evidence="1">
    <location>
        <begin position="101"/>
        <end position="121"/>
    </location>
</feature>